<name>A0A9D2D0H3_9FIRM</name>
<dbReference type="GO" id="GO:0006188">
    <property type="term" value="P:IMP biosynthetic process"/>
    <property type="evidence" value="ECO:0007669"/>
    <property type="project" value="InterPro"/>
</dbReference>
<dbReference type="InterPro" id="IPR020600">
    <property type="entry name" value="IMP_cyclohydrolase-like"/>
</dbReference>
<evidence type="ECO:0000313" key="3">
    <source>
        <dbReference type="Proteomes" id="UP000824132"/>
    </source>
</evidence>
<dbReference type="InterPro" id="IPR036795">
    <property type="entry name" value="IMP_cyclohydrolase-like_sf"/>
</dbReference>
<dbReference type="GO" id="GO:0003937">
    <property type="term" value="F:IMP cyclohydrolase activity"/>
    <property type="evidence" value="ECO:0007669"/>
    <property type="project" value="InterPro"/>
</dbReference>
<proteinExistence type="predicted"/>
<dbReference type="EMBL" id="DXCL01000046">
    <property type="protein sequence ID" value="HIZ04223.1"/>
    <property type="molecule type" value="Genomic_DNA"/>
</dbReference>
<dbReference type="AlphaFoldDB" id="A0A9D2D0H3"/>
<reference evidence="2" key="1">
    <citation type="journal article" date="2021" name="PeerJ">
        <title>Extensive microbial diversity within the chicken gut microbiome revealed by metagenomics and culture.</title>
        <authorList>
            <person name="Gilroy R."/>
            <person name="Ravi A."/>
            <person name="Getino M."/>
            <person name="Pursley I."/>
            <person name="Horton D.L."/>
            <person name="Alikhan N.F."/>
            <person name="Baker D."/>
            <person name="Gharbi K."/>
            <person name="Hall N."/>
            <person name="Watson M."/>
            <person name="Adriaenssens E.M."/>
            <person name="Foster-Nyarko E."/>
            <person name="Jarju S."/>
            <person name="Secka A."/>
            <person name="Antonio M."/>
            <person name="Oren A."/>
            <person name="Chaudhuri R.R."/>
            <person name="La Ragione R."/>
            <person name="Hildebrand F."/>
            <person name="Pallen M.J."/>
        </authorList>
    </citation>
    <scope>NUCLEOTIDE SEQUENCE</scope>
    <source>
        <strain evidence="2">CHK187-5294</strain>
    </source>
</reference>
<organism evidence="2 3">
    <name type="scientific">Candidatus Borkfalkia avistercoris</name>
    <dbReference type="NCBI Taxonomy" id="2838504"/>
    <lineage>
        <taxon>Bacteria</taxon>
        <taxon>Bacillati</taxon>
        <taxon>Bacillota</taxon>
        <taxon>Clostridia</taxon>
        <taxon>Christensenellales</taxon>
        <taxon>Christensenellaceae</taxon>
        <taxon>Candidatus Borkfalkia</taxon>
    </lineage>
</organism>
<comment type="caution">
    <text evidence="2">The sequence shown here is derived from an EMBL/GenBank/DDBJ whole genome shotgun (WGS) entry which is preliminary data.</text>
</comment>
<sequence length="240" mass="26971">MNGIYKVHDIGELIKDNSYVGRGIVIGMSESGKKAVFAYFIMGRSENSRNRVFTEKGEEVTIYPFDASKVKDPSLIIYSPVRRAGNSLIVTNGDQTDTVYDFLMKGKTFEEALETRCFEPDAPNFTPRISGVLNFADGAFTYKMSILKSADEAGSACNRYTFSYAPLRGVGHFIHTYNCDGDPIPTFTGEPERVKISDDMNAFAETLWQNLNEANKISLYVRYTDLASGEYERVLYNKNK</sequence>
<gene>
    <name evidence="2" type="ORF">H9727_08060</name>
</gene>
<evidence type="ECO:0000259" key="1">
    <source>
        <dbReference type="Pfam" id="PF07826"/>
    </source>
</evidence>
<accession>A0A9D2D0H3</accession>
<dbReference type="SUPFAM" id="SSF75569">
    <property type="entry name" value="Archaeal IMP cyclohydrolase PurO"/>
    <property type="match status" value="1"/>
</dbReference>
<protein>
    <submittedName>
        <fullName evidence="2">IMP cyclohydrolase</fullName>
    </submittedName>
</protein>
<dbReference type="Pfam" id="PF07826">
    <property type="entry name" value="IMP_cyclohyd"/>
    <property type="match status" value="1"/>
</dbReference>
<feature type="domain" description="Inosine monophosphate cyclohydrolase-like" evidence="1">
    <location>
        <begin position="19"/>
        <end position="225"/>
    </location>
</feature>
<evidence type="ECO:0000313" key="2">
    <source>
        <dbReference type="EMBL" id="HIZ04223.1"/>
    </source>
</evidence>
<reference evidence="2" key="2">
    <citation type="submission" date="2021-04" db="EMBL/GenBank/DDBJ databases">
        <authorList>
            <person name="Gilroy R."/>
        </authorList>
    </citation>
    <scope>NUCLEOTIDE SEQUENCE</scope>
    <source>
        <strain evidence="2">CHK187-5294</strain>
    </source>
</reference>
<dbReference type="Proteomes" id="UP000824132">
    <property type="component" value="Unassembled WGS sequence"/>
</dbReference>
<dbReference type="Gene3D" id="3.60.20.20">
    <property type="entry name" value="Inosine monophosphate cyclohydrolase-like"/>
    <property type="match status" value="1"/>
</dbReference>